<reference evidence="4" key="1">
    <citation type="submission" date="2025-08" db="UniProtKB">
        <authorList>
            <consortium name="Ensembl"/>
        </authorList>
    </citation>
    <scope>IDENTIFICATION</scope>
</reference>
<protein>
    <recommendedName>
        <fullName evidence="6">WD repeat-containing protein 63</fullName>
    </recommendedName>
</protein>
<dbReference type="SUPFAM" id="SSF50978">
    <property type="entry name" value="WD40 repeat-like"/>
    <property type="match status" value="1"/>
</dbReference>
<evidence type="ECO:0000313" key="4">
    <source>
        <dbReference type="Ensembl" id="ENSCGRP00001008830.1"/>
    </source>
</evidence>
<dbReference type="InterPro" id="IPR036322">
    <property type="entry name" value="WD40_repeat_dom_sf"/>
</dbReference>
<dbReference type="InterPro" id="IPR050687">
    <property type="entry name" value="Dynein_IC"/>
</dbReference>
<accession>A0A8C2LS21</accession>
<dbReference type="AlphaFoldDB" id="A0A8C2LS21"/>
<keyword evidence="3" id="KW-0677">Repeat</keyword>
<dbReference type="GO" id="GO:0036156">
    <property type="term" value="C:inner dynein arm"/>
    <property type="evidence" value="ECO:0007669"/>
    <property type="project" value="TreeGrafter"/>
</dbReference>
<sequence>MTGPLLQTCCAPKRYTAGHWSLTRPGVFYIGREDGYVDIWDLLEKTHEPAQSQNICITMITYIKPWTFSSKQQFIAIADYYGTLHILEIPWTLSRPSFNEVSSVNYYFEREVKHLDYVQQRKLIREEEKREIALELAKKKAVSEISGRRAVFCSSQWERVAGLIPLSPVRSALGSLLCLRR</sequence>
<keyword evidence="1" id="KW-0963">Cytoplasm</keyword>
<dbReference type="GO" id="GO:0045503">
    <property type="term" value="F:dynein light chain binding"/>
    <property type="evidence" value="ECO:0007669"/>
    <property type="project" value="TreeGrafter"/>
</dbReference>
<evidence type="ECO:0000313" key="5">
    <source>
        <dbReference type="Proteomes" id="UP000694386"/>
    </source>
</evidence>
<evidence type="ECO:0000256" key="3">
    <source>
        <dbReference type="ARBA" id="ARBA00022737"/>
    </source>
</evidence>
<dbReference type="GO" id="GO:0036159">
    <property type="term" value="P:inner dynein arm assembly"/>
    <property type="evidence" value="ECO:0007669"/>
    <property type="project" value="TreeGrafter"/>
</dbReference>
<evidence type="ECO:0008006" key="6">
    <source>
        <dbReference type="Google" id="ProtNLM"/>
    </source>
</evidence>
<dbReference type="PANTHER" id="PTHR12442:SF5">
    <property type="entry name" value="DYNEIN AXONEMAL INTERMEDIATE CHAIN 3"/>
    <property type="match status" value="1"/>
</dbReference>
<dbReference type="GO" id="GO:0060294">
    <property type="term" value="P:cilium movement involved in cell motility"/>
    <property type="evidence" value="ECO:0007669"/>
    <property type="project" value="TreeGrafter"/>
</dbReference>
<dbReference type="Proteomes" id="UP000694386">
    <property type="component" value="Unplaced"/>
</dbReference>
<evidence type="ECO:0000256" key="2">
    <source>
        <dbReference type="ARBA" id="ARBA00022574"/>
    </source>
</evidence>
<keyword evidence="2" id="KW-0853">WD repeat</keyword>
<evidence type="ECO:0000256" key="1">
    <source>
        <dbReference type="ARBA" id="ARBA00022490"/>
    </source>
</evidence>
<reference evidence="4" key="2">
    <citation type="submission" date="2025-09" db="UniProtKB">
        <authorList>
            <consortium name="Ensembl"/>
        </authorList>
    </citation>
    <scope>IDENTIFICATION</scope>
</reference>
<dbReference type="Ensembl" id="ENSCGRT00001012980.1">
    <property type="protein sequence ID" value="ENSCGRP00001008830.1"/>
    <property type="gene ID" value="ENSCGRG00001011030.1"/>
</dbReference>
<dbReference type="GO" id="GO:0045504">
    <property type="term" value="F:dynein heavy chain binding"/>
    <property type="evidence" value="ECO:0007669"/>
    <property type="project" value="TreeGrafter"/>
</dbReference>
<organism evidence="4 5">
    <name type="scientific">Cricetulus griseus</name>
    <name type="common">Chinese hamster</name>
    <name type="synonym">Cricetulus barabensis griseus</name>
    <dbReference type="NCBI Taxonomy" id="10029"/>
    <lineage>
        <taxon>Eukaryota</taxon>
        <taxon>Metazoa</taxon>
        <taxon>Chordata</taxon>
        <taxon>Craniata</taxon>
        <taxon>Vertebrata</taxon>
        <taxon>Euteleostomi</taxon>
        <taxon>Mammalia</taxon>
        <taxon>Eutheria</taxon>
        <taxon>Euarchontoglires</taxon>
        <taxon>Glires</taxon>
        <taxon>Rodentia</taxon>
        <taxon>Myomorpha</taxon>
        <taxon>Muroidea</taxon>
        <taxon>Cricetidae</taxon>
        <taxon>Cricetinae</taxon>
        <taxon>Cricetulus</taxon>
    </lineage>
</organism>
<proteinExistence type="predicted"/>
<dbReference type="PANTHER" id="PTHR12442">
    <property type="entry name" value="DYNEIN INTERMEDIATE CHAIN"/>
    <property type="match status" value="1"/>
</dbReference>
<name>A0A8C2LS21_CRIGR</name>